<evidence type="ECO:0000256" key="1">
    <source>
        <dbReference type="ARBA" id="ARBA00022786"/>
    </source>
</evidence>
<dbReference type="FunCoup" id="G8YLR4">
    <property type="interactions" value="20"/>
</dbReference>
<dbReference type="eggNOG" id="KOG2401">
    <property type="taxonomic scope" value="Eukaryota"/>
</dbReference>
<dbReference type="PANTHER" id="PTHR46535">
    <property type="entry name" value="NEDD4-BINDING PROTEIN 2"/>
    <property type="match status" value="1"/>
</dbReference>
<dbReference type="Gene3D" id="3.30.1370.110">
    <property type="match status" value="1"/>
</dbReference>
<dbReference type="SMART" id="SM00463">
    <property type="entry name" value="SMR"/>
    <property type="match status" value="1"/>
</dbReference>
<sequence length="607" mass="66153">MTDVEPFKTVHYTSNWQTCQGPCDGVFDPHGRSTKHVCSNSTPVRFHGTYLAGTPSMSATSREIIDILGQRLYMMCVSNQNVKHQGTSKNEKSYNGTTGSSTAKKGYMPSDSSSSGTRRSVSGGSGQYSRGYSEDEDDEDDKDNKRKENAESKETSAECICPDEEDIEVTRTADMLADIFPAIPRSQLLARAMSCKDVDLIVEELFAEAGEGPSKASQTHSYPDDVFLVKDMFPDRDLGDIDRALRQHGRNVEEAVTALLQNRSVRASTTSSACVTRAATDSSSAGSNINTWSALQQDVEQIEHLLHVPPSVARGYLHRHNGQIYRAIVDIISTYRRSAANEPQPTRKKLGGRVQGQSVSTGKAKSEVPSSLLPRQSPSMGSGENPDRSASGSAVSAELAELYNNSSELRMLCKDFLDKTLMFFNGDMDSVLRISSLLIESNSAALTFPSRNTTASRSRGQQSRLTPTLSYAASSATAVARQSSPASFSSNKEDRSSPTVNARLSTAFVTNTLDLHNLNVPDALEAASKALVAWWDEELTQRKSQGKLSSYGFSSVFVLPLTIISGRGIHSKDGKSPIKVAIRKHLAKHGYIYEESSAKFEVHGRRS</sequence>
<protein>
    <submittedName>
        <fullName evidence="5">Piso0_001794 protein</fullName>
    </submittedName>
</protein>
<dbReference type="Pfam" id="PF02845">
    <property type="entry name" value="CUE"/>
    <property type="match status" value="1"/>
</dbReference>
<feature type="compositionally biased region" description="Low complexity" evidence="2">
    <location>
        <begin position="110"/>
        <end position="131"/>
    </location>
</feature>
<dbReference type="InterPro" id="IPR002625">
    <property type="entry name" value="Smr_dom"/>
</dbReference>
<dbReference type="OMA" id="NINTWSA"/>
<evidence type="ECO:0000259" key="3">
    <source>
        <dbReference type="PROSITE" id="PS50828"/>
    </source>
</evidence>
<dbReference type="Proteomes" id="UP000005222">
    <property type="component" value="Chromosome F"/>
</dbReference>
<feature type="compositionally biased region" description="Polar residues" evidence="2">
    <location>
        <begin position="83"/>
        <end position="103"/>
    </location>
</feature>
<feature type="compositionally biased region" description="Basic and acidic residues" evidence="2">
    <location>
        <begin position="142"/>
        <end position="156"/>
    </location>
</feature>
<dbReference type="CDD" id="cd14279">
    <property type="entry name" value="CUE"/>
    <property type="match status" value="1"/>
</dbReference>
<dbReference type="PROSITE" id="PS51140">
    <property type="entry name" value="CUE"/>
    <property type="match status" value="1"/>
</dbReference>
<organism evidence="5 6">
    <name type="scientific">Pichia sorbitophila (strain ATCC MYA-4447 / BCRC 22081 / CBS 7064 / NBRC 10061 / NRRL Y-12695)</name>
    <name type="common">Hybrid yeast</name>
    <dbReference type="NCBI Taxonomy" id="559304"/>
    <lineage>
        <taxon>Eukaryota</taxon>
        <taxon>Fungi</taxon>
        <taxon>Dikarya</taxon>
        <taxon>Ascomycota</taxon>
        <taxon>Saccharomycotina</taxon>
        <taxon>Pichiomycetes</taxon>
        <taxon>Debaryomycetaceae</taxon>
        <taxon>Millerozyma</taxon>
    </lineage>
</organism>
<dbReference type="SUPFAM" id="SSF160443">
    <property type="entry name" value="SMR domain-like"/>
    <property type="match status" value="1"/>
</dbReference>
<dbReference type="HOGENOM" id="CLU_449854_0_0_1"/>
<dbReference type="InterPro" id="IPR003892">
    <property type="entry name" value="CUE"/>
</dbReference>
<evidence type="ECO:0000259" key="4">
    <source>
        <dbReference type="PROSITE" id="PS51140"/>
    </source>
</evidence>
<dbReference type="PROSITE" id="PS50828">
    <property type="entry name" value="SMR"/>
    <property type="match status" value="1"/>
</dbReference>
<dbReference type="OrthoDB" id="4080456at2759"/>
<evidence type="ECO:0000256" key="2">
    <source>
        <dbReference type="SAM" id="MobiDB-lite"/>
    </source>
</evidence>
<feature type="region of interest" description="Disordered" evidence="2">
    <location>
        <begin position="339"/>
        <end position="393"/>
    </location>
</feature>
<feature type="domain" description="Smr" evidence="3">
    <location>
        <begin position="513"/>
        <end position="607"/>
    </location>
</feature>
<dbReference type="GO" id="GO:0043130">
    <property type="term" value="F:ubiquitin binding"/>
    <property type="evidence" value="ECO:0007669"/>
    <property type="project" value="InterPro"/>
</dbReference>
<feature type="domain" description="CUE" evidence="4">
    <location>
        <begin position="221"/>
        <end position="264"/>
    </location>
</feature>
<dbReference type="InterPro" id="IPR036063">
    <property type="entry name" value="Smr_dom_sf"/>
</dbReference>
<keyword evidence="1" id="KW-0833">Ubl conjugation pathway</keyword>
<reference evidence="5 6" key="1">
    <citation type="journal article" date="2012" name="G3 (Bethesda)">
        <title>Pichia sorbitophila, an interspecies yeast hybrid reveals early steps of genome resolution following polyploidization.</title>
        <authorList>
            <person name="Leh Louis V."/>
            <person name="Despons L."/>
            <person name="Friedrich A."/>
            <person name="Martin T."/>
            <person name="Durrens P."/>
            <person name="Casaregola S."/>
            <person name="Neuveglise C."/>
            <person name="Fairhead C."/>
            <person name="Marck C."/>
            <person name="Cruz J.A."/>
            <person name="Straub M.L."/>
            <person name="Kugler V."/>
            <person name="Sacerdot C."/>
            <person name="Uzunov Z."/>
            <person name="Thierry A."/>
            <person name="Weiss S."/>
            <person name="Bleykasten C."/>
            <person name="De Montigny J."/>
            <person name="Jacques N."/>
            <person name="Jung P."/>
            <person name="Lemaire M."/>
            <person name="Mallet S."/>
            <person name="Morel G."/>
            <person name="Richard G.F."/>
            <person name="Sarkar A."/>
            <person name="Savel G."/>
            <person name="Schacherer J."/>
            <person name="Seret M.L."/>
            <person name="Talla E."/>
            <person name="Samson G."/>
            <person name="Jubin C."/>
            <person name="Poulain J."/>
            <person name="Vacherie B."/>
            <person name="Barbe V."/>
            <person name="Pelletier E."/>
            <person name="Sherman D.J."/>
            <person name="Westhof E."/>
            <person name="Weissenbach J."/>
            <person name="Baret P.V."/>
            <person name="Wincker P."/>
            <person name="Gaillardin C."/>
            <person name="Dujon B."/>
            <person name="Souciet J.L."/>
        </authorList>
    </citation>
    <scope>NUCLEOTIDE SEQUENCE [LARGE SCALE GENOMIC DNA]</scope>
    <source>
        <strain evidence="6">ATCC MYA-4447 / BCRC 22081 / CBS 7064 / NBRC 10061 / NRRL Y-12695</strain>
    </source>
</reference>
<dbReference type="GO" id="GO:0005634">
    <property type="term" value="C:nucleus"/>
    <property type="evidence" value="ECO:0007669"/>
    <property type="project" value="TreeGrafter"/>
</dbReference>
<feature type="region of interest" description="Disordered" evidence="2">
    <location>
        <begin position="83"/>
        <end position="161"/>
    </location>
</feature>
<proteinExistence type="predicted"/>
<accession>G8YLR4</accession>
<dbReference type="EMBL" id="FO082054">
    <property type="protein sequence ID" value="CCE88998.1"/>
    <property type="molecule type" value="Genomic_DNA"/>
</dbReference>
<dbReference type="AlphaFoldDB" id="G8YLR4"/>
<dbReference type="GO" id="GO:0004519">
    <property type="term" value="F:endonuclease activity"/>
    <property type="evidence" value="ECO:0007669"/>
    <property type="project" value="TreeGrafter"/>
</dbReference>
<evidence type="ECO:0000313" key="5">
    <source>
        <dbReference type="EMBL" id="CCE88998.1"/>
    </source>
</evidence>
<gene>
    <name evidence="5" type="primary">Piso0_001794</name>
    <name evidence="5" type="ORF">GNLVRS01_PISO0F14195g</name>
</gene>
<dbReference type="InterPro" id="IPR052772">
    <property type="entry name" value="Endo/PolyKinase_Domain-Protein"/>
</dbReference>
<dbReference type="InParanoid" id="G8YLR4"/>
<name>G8YLR4_PICSO</name>
<dbReference type="PANTHER" id="PTHR46535:SF1">
    <property type="entry name" value="NEDD4-BINDING PROTEIN 2"/>
    <property type="match status" value="1"/>
</dbReference>
<keyword evidence="6" id="KW-1185">Reference proteome</keyword>
<evidence type="ECO:0000313" key="6">
    <source>
        <dbReference type="Proteomes" id="UP000005222"/>
    </source>
</evidence>
<feature type="compositionally biased region" description="Polar residues" evidence="2">
    <location>
        <begin position="373"/>
        <end position="393"/>
    </location>
</feature>
<dbReference type="STRING" id="559304.G8YLR4"/>